<dbReference type="STRING" id="734.B0187_09650"/>
<dbReference type="PANTHER" id="PTHR43798:SF24">
    <property type="entry name" value="CIS-3-ALKYL-4-ALKYLOXETAN-2-ONE DECARBOXYLASE"/>
    <property type="match status" value="1"/>
</dbReference>
<dbReference type="PRINTS" id="PR00412">
    <property type="entry name" value="EPOXHYDRLASE"/>
</dbReference>
<evidence type="ECO:0000313" key="3">
    <source>
        <dbReference type="Proteomes" id="UP000190867"/>
    </source>
</evidence>
<dbReference type="Gene3D" id="3.40.50.1820">
    <property type="entry name" value="alpha/beta hydrolase"/>
    <property type="match status" value="1"/>
</dbReference>
<dbReference type="EMBL" id="MUYA01000018">
    <property type="protein sequence ID" value="OOR98195.1"/>
    <property type="molecule type" value="Genomic_DNA"/>
</dbReference>
<evidence type="ECO:0000313" key="2">
    <source>
        <dbReference type="EMBL" id="OOR98195.1"/>
    </source>
</evidence>
<sequence>MSCLLFFIVWKCYNFPTFFLSNKLTMKNSTIDWTFNGTWQYEPKWFESQDGKMHYIDEGSPTGRPVILVHGNPTWGYLYRHFIQPLTKAGYRVIVPDHLGFGRSEKPDQTNLYAVPRHAERFEALIESLNLQNAVLVAHDWGGPISLWWAVRHSHKVAGMFLLNTGAYVVRQKEKIPLILRLFRTKYIGEMLVKGLELFKKGMLFKAGIIKHERMNDQIKQAYLALHPTWASRTPVLAFPRQIPIEPQNPLTGYFEYLESQLIALYRNKPVEIMWGMQDIAWSSDVLNKEWKRILPDAQITPCARCRAFYSRRCL</sequence>
<dbReference type="PANTHER" id="PTHR43798">
    <property type="entry name" value="MONOACYLGLYCEROL LIPASE"/>
    <property type="match status" value="1"/>
</dbReference>
<comment type="caution">
    <text evidence="2">The sequence shown here is derived from an EMBL/GenBank/DDBJ whole genome shotgun (WGS) entry which is preliminary data.</text>
</comment>
<protein>
    <recommendedName>
        <fullName evidence="1">AB hydrolase-1 domain-containing protein</fullName>
    </recommendedName>
</protein>
<name>A0A1T0AQF5_9PAST</name>
<dbReference type="InterPro" id="IPR050266">
    <property type="entry name" value="AB_hydrolase_sf"/>
</dbReference>
<dbReference type="InterPro" id="IPR000073">
    <property type="entry name" value="AB_hydrolase_1"/>
</dbReference>
<dbReference type="GO" id="GO:0003824">
    <property type="term" value="F:catalytic activity"/>
    <property type="evidence" value="ECO:0007669"/>
    <property type="project" value="InterPro"/>
</dbReference>
<dbReference type="PRINTS" id="PR00111">
    <property type="entry name" value="ABHYDROLASE"/>
</dbReference>
<evidence type="ECO:0000259" key="1">
    <source>
        <dbReference type="Pfam" id="PF00561"/>
    </source>
</evidence>
<keyword evidence="3" id="KW-1185">Reference proteome</keyword>
<proteinExistence type="predicted"/>
<dbReference type="AlphaFoldDB" id="A0A1T0AQF5"/>
<dbReference type="InterPro" id="IPR000639">
    <property type="entry name" value="Epox_hydrolase-like"/>
</dbReference>
<dbReference type="InterPro" id="IPR029058">
    <property type="entry name" value="AB_hydrolase_fold"/>
</dbReference>
<accession>A0A1T0AQF5</accession>
<feature type="domain" description="AB hydrolase-1" evidence="1">
    <location>
        <begin position="65"/>
        <end position="284"/>
    </location>
</feature>
<reference evidence="2 3" key="1">
    <citation type="submission" date="2017-02" db="EMBL/GenBank/DDBJ databases">
        <title>Draft genome sequence of Haemophilus paracuniculus CCUG 43573 type strain.</title>
        <authorList>
            <person name="Engstrom-Jakobsson H."/>
            <person name="Salva-Serra F."/>
            <person name="Thorell K."/>
            <person name="Gonzales-Siles L."/>
            <person name="Karlsson R."/>
            <person name="Boulund F."/>
            <person name="Engstrand L."/>
            <person name="Kristiansson E."/>
            <person name="Moore E."/>
        </authorList>
    </citation>
    <scope>NUCLEOTIDE SEQUENCE [LARGE SCALE GENOMIC DNA]</scope>
    <source>
        <strain evidence="2 3">CCUG 43573</strain>
    </source>
</reference>
<gene>
    <name evidence="2" type="ORF">B0187_09650</name>
</gene>
<dbReference type="Pfam" id="PF00561">
    <property type="entry name" value="Abhydrolase_1"/>
    <property type="match status" value="1"/>
</dbReference>
<organism evidence="2 3">
    <name type="scientific">Haemophilus paracuniculus</name>
    <dbReference type="NCBI Taxonomy" id="734"/>
    <lineage>
        <taxon>Bacteria</taxon>
        <taxon>Pseudomonadati</taxon>
        <taxon>Pseudomonadota</taxon>
        <taxon>Gammaproteobacteria</taxon>
        <taxon>Pasteurellales</taxon>
        <taxon>Pasteurellaceae</taxon>
        <taxon>Haemophilus</taxon>
    </lineage>
</organism>
<dbReference type="Proteomes" id="UP000190867">
    <property type="component" value="Unassembled WGS sequence"/>
</dbReference>
<dbReference type="GO" id="GO:0016020">
    <property type="term" value="C:membrane"/>
    <property type="evidence" value="ECO:0007669"/>
    <property type="project" value="TreeGrafter"/>
</dbReference>
<dbReference type="SUPFAM" id="SSF53474">
    <property type="entry name" value="alpha/beta-Hydrolases"/>
    <property type="match status" value="1"/>
</dbReference>